<evidence type="ECO:0000256" key="2">
    <source>
        <dbReference type="ARBA" id="ARBA00022676"/>
    </source>
</evidence>
<keyword evidence="6 7" id="KW-0472">Membrane</keyword>
<dbReference type="InterPro" id="IPR050321">
    <property type="entry name" value="Glycosyltr_2/OpgH_subfam"/>
</dbReference>
<sequence length="485" mass="55788">MTILKSPIWKSVGTVLLLMTLCLWFLPAMALIIGYVSIILILLVEVSTFLLGIHRNTKVSETTIPGNPKISVHLAIYNEPPSMVIATIEAILDQNYPFFELIIIDNNTKAERLWKPVQQFCSKYEKIRFYHLNNWPNYKSGALNFARRITDSESKYIFVVDADYILKRDALLTAISKIGNPDLALIQFPQSYKRTSERHIPLLEEFNYFFKYYCLSANNCLGVLATGTLSLIRIESLDSVGGWPTNSITEDAELGIRFQTSGYDIKYVDEIIGQGIAPIGQNEFVKQRKRWIYGNAQTLSHYLKFMPKNFGKWHSGFSQLTAWINFLGIPFLCIIACLLIFPLVPLAVLEKVVTLSSIAFWIYIISKLIRLILMYPRRPWLAIKILLVQFACLNIGMFHWWPAMMGHEKPFEKTEKFEVTSPYKVQLLYPLIFMLTTLMGLYLSNIFISVSSFLLFILLIGATVFDCYSRQTDLDYTDKQLKFTL</sequence>
<proteinExistence type="predicted"/>
<evidence type="ECO:0000259" key="8">
    <source>
        <dbReference type="Pfam" id="PF13632"/>
    </source>
</evidence>
<evidence type="ECO:0000256" key="4">
    <source>
        <dbReference type="ARBA" id="ARBA00022692"/>
    </source>
</evidence>
<dbReference type="EMBL" id="CP030104">
    <property type="protein sequence ID" value="AWX43253.1"/>
    <property type="molecule type" value="Genomic_DNA"/>
</dbReference>
<dbReference type="RefSeq" id="WP_112376850.1">
    <property type="nucleotide sequence ID" value="NZ_CP030104.1"/>
</dbReference>
<evidence type="ECO:0000256" key="5">
    <source>
        <dbReference type="ARBA" id="ARBA00022989"/>
    </source>
</evidence>
<gene>
    <name evidence="9" type="primary">hasA</name>
    <name evidence="9" type="ORF">HME9304_00240</name>
</gene>
<dbReference type="Proteomes" id="UP000248536">
    <property type="component" value="Chromosome"/>
</dbReference>
<feature type="transmembrane region" description="Helical" evidence="7">
    <location>
        <begin position="322"/>
        <end position="346"/>
    </location>
</feature>
<dbReference type="OrthoDB" id="9766299at2"/>
<keyword evidence="10" id="KW-1185">Reference proteome</keyword>
<dbReference type="KEGG" id="spon:HME9304_00240"/>
<accession>A0A2Z4LND1</accession>
<evidence type="ECO:0000256" key="1">
    <source>
        <dbReference type="ARBA" id="ARBA00004141"/>
    </source>
</evidence>
<reference evidence="9 10" key="1">
    <citation type="submission" date="2018-06" db="EMBL/GenBank/DDBJ databases">
        <title>Spongiibacterium sp. HME9304 Genome sequencing and assembly.</title>
        <authorList>
            <person name="Kang H."/>
            <person name="Kim H."/>
            <person name="Joh K."/>
        </authorList>
    </citation>
    <scope>NUCLEOTIDE SEQUENCE [LARGE SCALE GENOMIC DNA]</scope>
    <source>
        <strain evidence="9 10">HME9304</strain>
    </source>
</reference>
<protein>
    <submittedName>
        <fullName evidence="9">Hyaluronan synthase</fullName>
        <ecNumber evidence="9">2.4.1.212</ecNumber>
    </submittedName>
</protein>
<dbReference type="AlphaFoldDB" id="A0A2Z4LND1"/>
<dbReference type="InterPro" id="IPR001173">
    <property type="entry name" value="Glyco_trans_2-like"/>
</dbReference>
<feature type="transmembrane region" description="Helical" evidence="7">
    <location>
        <begin position="427"/>
        <end position="460"/>
    </location>
</feature>
<evidence type="ECO:0000256" key="7">
    <source>
        <dbReference type="SAM" id="Phobius"/>
    </source>
</evidence>
<feature type="transmembrane region" description="Helical" evidence="7">
    <location>
        <begin position="352"/>
        <end position="369"/>
    </location>
</feature>
<organism evidence="9 10">
    <name type="scientific">Flagellimonas maritima</name>
    <dbReference type="NCBI Taxonomy" id="1383885"/>
    <lineage>
        <taxon>Bacteria</taxon>
        <taxon>Pseudomonadati</taxon>
        <taxon>Bacteroidota</taxon>
        <taxon>Flavobacteriia</taxon>
        <taxon>Flavobacteriales</taxon>
        <taxon>Flavobacteriaceae</taxon>
        <taxon>Flagellimonas</taxon>
    </lineage>
</organism>
<feature type="transmembrane region" description="Helical" evidence="7">
    <location>
        <begin position="381"/>
        <end position="401"/>
    </location>
</feature>
<comment type="subcellular location">
    <subcellularLocation>
        <location evidence="1">Membrane</location>
        <topology evidence="1">Multi-pass membrane protein</topology>
    </subcellularLocation>
</comment>
<keyword evidence="5 7" id="KW-1133">Transmembrane helix</keyword>
<feature type="domain" description="Glycosyltransferase 2-like" evidence="8">
    <location>
        <begin position="156"/>
        <end position="361"/>
    </location>
</feature>
<dbReference type="GO" id="GO:0050501">
    <property type="term" value="F:hyaluronan synthase activity"/>
    <property type="evidence" value="ECO:0007669"/>
    <property type="project" value="UniProtKB-EC"/>
</dbReference>
<keyword evidence="4 7" id="KW-0812">Transmembrane</keyword>
<evidence type="ECO:0000313" key="10">
    <source>
        <dbReference type="Proteomes" id="UP000248536"/>
    </source>
</evidence>
<dbReference type="Gene3D" id="3.90.550.10">
    <property type="entry name" value="Spore Coat Polysaccharide Biosynthesis Protein SpsA, Chain A"/>
    <property type="match status" value="1"/>
</dbReference>
<dbReference type="Pfam" id="PF13632">
    <property type="entry name" value="Glyco_trans_2_3"/>
    <property type="match status" value="1"/>
</dbReference>
<keyword evidence="2 9" id="KW-0328">Glycosyltransferase</keyword>
<evidence type="ECO:0000256" key="6">
    <source>
        <dbReference type="ARBA" id="ARBA00023136"/>
    </source>
</evidence>
<dbReference type="EC" id="2.4.1.212" evidence="9"/>
<feature type="transmembrane region" description="Helical" evidence="7">
    <location>
        <begin position="32"/>
        <end position="53"/>
    </location>
</feature>
<dbReference type="GO" id="GO:0005886">
    <property type="term" value="C:plasma membrane"/>
    <property type="evidence" value="ECO:0007669"/>
    <property type="project" value="TreeGrafter"/>
</dbReference>
<dbReference type="SUPFAM" id="SSF53448">
    <property type="entry name" value="Nucleotide-diphospho-sugar transferases"/>
    <property type="match status" value="1"/>
</dbReference>
<keyword evidence="3 9" id="KW-0808">Transferase</keyword>
<dbReference type="PANTHER" id="PTHR43867:SF4">
    <property type="entry name" value="BETA-(1-3)-GLUCOSYL TRANSFERASE"/>
    <property type="match status" value="1"/>
</dbReference>
<feature type="transmembrane region" description="Helical" evidence="7">
    <location>
        <begin position="7"/>
        <end position="26"/>
    </location>
</feature>
<evidence type="ECO:0000256" key="3">
    <source>
        <dbReference type="ARBA" id="ARBA00022679"/>
    </source>
</evidence>
<dbReference type="PANTHER" id="PTHR43867">
    <property type="entry name" value="CELLULOSE SYNTHASE CATALYTIC SUBUNIT A [UDP-FORMING]"/>
    <property type="match status" value="1"/>
</dbReference>
<dbReference type="InterPro" id="IPR029044">
    <property type="entry name" value="Nucleotide-diphossugar_trans"/>
</dbReference>
<evidence type="ECO:0000313" key="9">
    <source>
        <dbReference type="EMBL" id="AWX43253.1"/>
    </source>
</evidence>
<name>A0A2Z4LND1_9FLAO</name>